<name>A0ABT1MGY4_9BACT</name>
<dbReference type="RefSeq" id="WP_255024986.1">
    <property type="nucleotide sequence ID" value="NZ_JANDHW010000001.1"/>
</dbReference>
<sequence>MSIKDTGDTLFILECRGVEGSYSYASWTRTDSVFCNDYDGKLTQKSPFSYYVRGLISEWDIKKIKEAEERSSEFYSRDFVYATRIIFRGNLYNIDCICFKDIIIEPQFW</sequence>
<protein>
    <submittedName>
        <fullName evidence="1">Uncharacterized protein</fullName>
    </submittedName>
</protein>
<dbReference type="EMBL" id="JANDHW010000001">
    <property type="protein sequence ID" value="MCP9610506.1"/>
    <property type="molecule type" value="Genomic_DNA"/>
</dbReference>
<dbReference type="Proteomes" id="UP001205603">
    <property type="component" value="Unassembled WGS sequence"/>
</dbReference>
<gene>
    <name evidence="1" type="ORF">NMU02_00165</name>
</gene>
<evidence type="ECO:0000313" key="1">
    <source>
        <dbReference type="EMBL" id="MCP9610506.1"/>
    </source>
</evidence>
<comment type="caution">
    <text evidence="1">The sequence shown here is derived from an EMBL/GenBank/DDBJ whole genome shotgun (WGS) entry which is preliminary data.</text>
</comment>
<accession>A0ABT1MGY4</accession>
<evidence type="ECO:0000313" key="2">
    <source>
        <dbReference type="Proteomes" id="UP001205603"/>
    </source>
</evidence>
<organism evidence="1 2">
    <name type="scientific">Coprobacter tertius</name>
    <dbReference type="NCBI Taxonomy" id="2944915"/>
    <lineage>
        <taxon>Bacteria</taxon>
        <taxon>Pseudomonadati</taxon>
        <taxon>Bacteroidota</taxon>
        <taxon>Bacteroidia</taxon>
        <taxon>Bacteroidales</taxon>
        <taxon>Barnesiellaceae</taxon>
        <taxon>Coprobacter</taxon>
    </lineage>
</organism>
<keyword evidence="2" id="KW-1185">Reference proteome</keyword>
<proteinExistence type="predicted"/>
<reference evidence="1 2" key="1">
    <citation type="submission" date="2022-07" db="EMBL/GenBank/DDBJ databases">
        <title>Fecal culturing of patients with breast cancer.</title>
        <authorList>
            <person name="Teng N.M.Y."/>
            <person name="Kiu R."/>
            <person name="Evans R."/>
            <person name="Baker D.J."/>
            <person name="Zenner C."/>
            <person name="Robinson S.D."/>
            <person name="Hall L.J."/>
        </authorList>
    </citation>
    <scope>NUCLEOTIDE SEQUENCE [LARGE SCALE GENOMIC DNA]</scope>
    <source>
        <strain evidence="1 2">LH1063</strain>
    </source>
</reference>